<dbReference type="InParanoid" id="A0A2K1JWF9"/>
<keyword evidence="1" id="KW-0732">Signal</keyword>
<feature type="signal peptide" evidence="1">
    <location>
        <begin position="1"/>
        <end position="24"/>
    </location>
</feature>
<dbReference type="Gene3D" id="2.60.120.260">
    <property type="entry name" value="Galactose-binding domain-like"/>
    <property type="match status" value="1"/>
</dbReference>
<sequence>MFARSVHQCSFLSVFLHLQQVAISVDFKVDESYTHKFSVRAGKSFHDLRVNCFRSHSLF</sequence>
<reference evidence="3 5" key="1">
    <citation type="journal article" date="2008" name="Science">
        <title>The Physcomitrella genome reveals evolutionary insights into the conquest of land by plants.</title>
        <authorList>
            <person name="Rensing S."/>
            <person name="Lang D."/>
            <person name="Zimmer A."/>
            <person name="Terry A."/>
            <person name="Salamov A."/>
            <person name="Shapiro H."/>
            <person name="Nishiyama T."/>
            <person name="Perroud P.-F."/>
            <person name="Lindquist E."/>
            <person name="Kamisugi Y."/>
            <person name="Tanahashi T."/>
            <person name="Sakakibara K."/>
            <person name="Fujita T."/>
            <person name="Oishi K."/>
            <person name="Shin-I T."/>
            <person name="Kuroki Y."/>
            <person name="Toyoda A."/>
            <person name="Suzuki Y."/>
            <person name="Hashimoto A."/>
            <person name="Yamaguchi K."/>
            <person name="Sugano A."/>
            <person name="Kohara Y."/>
            <person name="Fujiyama A."/>
            <person name="Anterola A."/>
            <person name="Aoki S."/>
            <person name="Ashton N."/>
            <person name="Barbazuk W.B."/>
            <person name="Barker E."/>
            <person name="Bennetzen J."/>
            <person name="Bezanilla M."/>
            <person name="Blankenship R."/>
            <person name="Cho S.H."/>
            <person name="Dutcher S."/>
            <person name="Estelle M."/>
            <person name="Fawcett J.A."/>
            <person name="Gundlach H."/>
            <person name="Hanada K."/>
            <person name="Heyl A."/>
            <person name="Hicks K.A."/>
            <person name="Hugh J."/>
            <person name="Lohr M."/>
            <person name="Mayer K."/>
            <person name="Melkozernov A."/>
            <person name="Murata T."/>
            <person name="Nelson D."/>
            <person name="Pils B."/>
            <person name="Prigge M."/>
            <person name="Reiss B."/>
            <person name="Renner T."/>
            <person name="Rombauts S."/>
            <person name="Rushton P."/>
            <person name="Sanderfoot A."/>
            <person name="Schween G."/>
            <person name="Shiu S.-H."/>
            <person name="Stueber K."/>
            <person name="Theodoulou F.L."/>
            <person name="Tu H."/>
            <person name="Van de Peer Y."/>
            <person name="Verrier P.J."/>
            <person name="Waters E."/>
            <person name="Wood A."/>
            <person name="Yang L."/>
            <person name="Cove D."/>
            <person name="Cuming A."/>
            <person name="Hasebe M."/>
            <person name="Lucas S."/>
            <person name="Mishler D.B."/>
            <person name="Reski R."/>
            <person name="Grigoriev I."/>
            <person name="Quatrano R.S."/>
            <person name="Boore J.L."/>
        </authorList>
    </citation>
    <scope>NUCLEOTIDE SEQUENCE [LARGE SCALE GENOMIC DNA]</scope>
    <source>
        <strain evidence="4 5">cv. Gransden 2004</strain>
    </source>
</reference>
<feature type="domain" description="DOC" evidence="2">
    <location>
        <begin position="17"/>
        <end position="49"/>
    </location>
</feature>
<dbReference type="AlphaFoldDB" id="A0A2K1JWF9"/>
<keyword evidence="5" id="KW-1185">Reference proteome</keyword>
<evidence type="ECO:0000313" key="5">
    <source>
        <dbReference type="Proteomes" id="UP000006727"/>
    </source>
</evidence>
<dbReference type="InterPro" id="IPR004939">
    <property type="entry name" value="APC_su10/DOC_dom"/>
</dbReference>
<dbReference type="EnsemblPlants" id="Pp3c11_26540V3.1">
    <property type="protein sequence ID" value="PAC:32958078.CDS.1"/>
    <property type="gene ID" value="Pp3c11_26540"/>
</dbReference>
<dbReference type="Pfam" id="PF03256">
    <property type="entry name" value="ANAPC10"/>
    <property type="match status" value="1"/>
</dbReference>
<accession>A0A2K1JWF9</accession>
<name>A0A2K1JWF9_PHYPA</name>
<protein>
    <recommendedName>
        <fullName evidence="2">DOC domain-containing protein</fullName>
    </recommendedName>
</protein>
<dbReference type="EMBL" id="ABEU02000011">
    <property type="protein sequence ID" value="PNR45851.1"/>
    <property type="molecule type" value="Genomic_DNA"/>
</dbReference>
<gene>
    <name evidence="3" type="ORF">PHYPA_015622</name>
</gene>
<evidence type="ECO:0000259" key="2">
    <source>
        <dbReference type="Pfam" id="PF03256"/>
    </source>
</evidence>
<dbReference type="Gramene" id="Pp3c11_26540V3.1">
    <property type="protein sequence ID" value="PAC:32958078.CDS.1"/>
    <property type="gene ID" value="Pp3c11_26540"/>
</dbReference>
<organism evidence="3">
    <name type="scientific">Physcomitrium patens</name>
    <name type="common">Spreading-leaved earth moss</name>
    <name type="synonym">Physcomitrella patens</name>
    <dbReference type="NCBI Taxonomy" id="3218"/>
    <lineage>
        <taxon>Eukaryota</taxon>
        <taxon>Viridiplantae</taxon>
        <taxon>Streptophyta</taxon>
        <taxon>Embryophyta</taxon>
        <taxon>Bryophyta</taxon>
        <taxon>Bryophytina</taxon>
        <taxon>Bryopsida</taxon>
        <taxon>Funariidae</taxon>
        <taxon>Funariales</taxon>
        <taxon>Funariaceae</taxon>
        <taxon>Physcomitrium</taxon>
    </lineage>
</organism>
<reference evidence="3 5" key="2">
    <citation type="journal article" date="2018" name="Plant J.">
        <title>The Physcomitrella patens chromosome-scale assembly reveals moss genome structure and evolution.</title>
        <authorList>
            <person name="Lang D."/>
            <person name="Ullrich K.K."/>
            <person name="Murat F."/>
            <person name="Fuchs J."/>
            <person name="Jenkins J."/>
            <person name="Haas F.B."/>
            <person name="Piednoel M."/>
            <person name="Gundlach H."/>
            <person name="Van Bel M."/>
            <person name="Meyberg R."/>
            <person name="Vives C."/>
            <person name="Morata J."/>
            <person name="Symeonidi A."/>
            <person name="Hiss M."/>
            <person name="Muchero W."/>
            <person name="Kamisugi Y."/>
            <person name="Saleh O."/>
            <person name="Blanc G."/>
            <person name="Decker E.L."/>
            <person name="van Gessel N."/>
            <person name="Grimwood J."/>
            <person name="Hayes R.D."/>
            <person name="Graham S.W."/>
            <person name="Gunter L.E."/>
            <person name="McDaniel S.F."/>
            <person name="Hoernstein S.N.W."/>
            <person name="Larsson A."/>
            <person name="Li F.W."/>
            <person name="Perroud P.F."/>
            <person name="Phillips J."/>
            <person name="Ranjan P."/>
            <person name="Rokshar D.S."/>
            <person name="Rothfels C.J."/>
            <person name="Schneider L."/>
            <person name="Shu S."/>
            <person name="Stevenson D.W."/>
            <person name="Thummler F."/>
            <person name="Tillich M."/>
            <person name="Villarreal Aguilar J.C."/>
            <person name="Widiez T."/>
            <person name="Wong G.K."/>
            <person name="Wymore A."/>
            <person name="Zhang Y."/>
            <person name="Zimmer A.D."/>
            <person name="Quatrano R.S."/>
            <person name="Mayer K.F.X."/>
            <person name="Goodstein D."/>
            <person name="Casacuberta J.M."/>
            <person name="Vandepoele K."/>
            <person name="Reski R."/>
            <person name="Cuming A.C."/>
            <person name="Tuskan G.A."/>
            <person name="Maumus F."/>
            <person name="Salse J."/>
            <person name="Schmutz J."/>
            <person name="Rensing S.A."/>
        </authorList>
    </citation>
    <scope>NUCLEOTIDE SEQUENCE [LARGE SCALE GENOMIC DNA]</scope>
    <source>
        <strain evidence="4 5">cv. Gransden 2004</strain>
    </source>
</reference>
<dbReference type="Proteomes" id="UP000006727">
    <property type="component" value="Chromosome 11"/>
</dbReference>
<feature type="chain" id="PRO_5033761855" description="DOC domain-containing protein" evidence="1">
    <location>
        <begin position="25"/>
        <end position="59"/>
    </location>
</feature>
<evidence type="ECO:0000313" key="4">
    <source>
        <dbReference type="EnsemblPlants" id="PAC:32958078.CDS.1"/>
    </source>
</evidence>
<proteinExistence type="predicted"/>
<evidence type="ECO:0000256" key="1">
    <source>
        <dbReference type="SAM" id="SignalP"/>
    </source>
</evidence>
<evidence type="ECO:0000313" key="3">
    <source>
        <dbReference type="EMBL" id="PNR45851.1"/>
    </source>
</evidence>
<reference evidence="4" key="3">
    <citation type="submission" date="2020-12" db="UniProtKB">
        <authorList>
            <consortium name="EnsemblPlants"/>
        </authorList>
    </citation>
    <scope>IDENTIFICATION</scope>
</reference>